<gene>
    <name evidence="3" type="ORF">K0B96_15915</name>
</gene>
<dbReference type="InterPro" id="IPR001789">
    <property type="entry name" value="Sig_transdc_resp-reg_receiver"/>
</dbReference>
<dbReference type="CDD" id="cd17557">
    <property type="entry name" value="REC_Rcp-like"/>
    <property type="match status" value="1"/>
</dbReference>
<accession>A0A8F9TVZ1</accession>
<dbReference type="PANTHER" id="PTHR44520:SF1">
    <property type="entry name" value="TWO-COMPONENT SYSTEM REGULATORY PROTEIN"/>
    <property type="match status" value="1"/>
</dbReference>
<feature type="domain" description="Response regulatory" evidence="2">
    <location>
        <begin position="7"/>
        <end position="134"/>
    </location>
</feature>
<dbReference type="SUPFAM" id="SSF52172">
    <property type="entry name" value="CheY-like"/>
    <property type="match status" value="1"/>
</dbReference>
<evidence type="ECO:0000313" key="4">
    <source>
        <dbReference type="Proteomes" id="UP000825051"/>
    </source>
</evidence>
<dbReference type="SMART" id="SM00448">
    <property type="entry name" value="REC"/>
    <property type="match status" value="1"/>
</dbReference>
<name>A0A8F9TVZ1_9BACT</name>
<dbReference type="Pfam" id="PF00072">
    <property type="entry name" value="Response_reg"/>
    <property type="match status" value="1"/>
</dbReference>
<dbReference type="AlphaFoldDB" id="A0A8F9TVZ1"/>
<keyword evidence="4" id="KW-1185">Reference proteome</keyword>
<dbReference type="Gene3D" id="3.40.50.2300">
    <property type="match status" value="1"/>
</dbReference>
<sequence>MSSEPILVLYAEDSGDDAFLMQRAFNKVKFPGTLKLVPHGQAAIEFLRDAAGEGGGETVRPTLALLDVKMPLAGGIETLEWIRAHEPWKTMPAVMLTSSSQEIDVEMAYQRGADSYLVKPSNLDDFRELVAALAKFCLEGRKDVLLSLPGAIPPPKRKR</sequence>
<dbReference type="RefSeq" id="WP_220161872.1">
    <property type="nucleotide sequence ID" value="NZ_CP080507.1"/>
</dbReference>
<protein>
    <submittedName>
        <fullName evidence="3">Response regulator</fullName>
    </submittedName>
</protein>
<reference evidence="3" key="1">
    <citation type="submission" date="2021-08" db="EMBL/GenBank/DDBJ databases">
        <title>Genome of a novel bacterium of the phylum Verrucomicrobia, Oleiharenicola sp. KSB-15.</title>
        <authorList>
            <person name="Chung J.-H."/>
            <person name="Ahn J.-H."/>
            <person name="Yoon Y."/>
            <person name="Kim D.-Y."/>
            <person name="An S.-H."/>
            <person name="Park I."/>
            <person name="Yeon J."/>
        </authorList>
    </citation>
    <scope>NUCLEOTIDE SEQUENCE</scope>
    <source>
        <strain evidence="3">KSB-15</strain>
    </source>
</reference>
<dbReference type="KEGG" id="ole:K0B96_15915"/>
<organism evidence="3 4">
    <name type="scientific">Horticoccus luteus</name>
    <dbReference type="NCBI Taxonomy" id="2862869"/>
    <lineage>
        <taxon>Bacteria</taxon>
        <taxon>Pseudomonadati</taxon>
        <taxon>Verrucomicrobiota</taxon>
        <taxon>Opitutia</taxon>
        <taxon>Opitutales</taxon>
        <taxon>Opitutaceae</taxon>
        <taxon>Horticoccus</taxon>
    </lineage>
</organism>
<dbReference type="PROSITE" id="PS50110">
    <property type="entry name" value="RESPONSE_REGULATORY"/>
    <property type="match status" value="1"/>
</dbReference>
<dbReference type="EMBL" id="CP080507">
    <property type="protein sequence ID" value="QYM78768.1"/>
    <property type="molecule type" value="Genomic_DNA"/>
</dbReference>
<keyword evidence="1" id="KW-0597">Phosphoprotein</keyword>
<evidence type="ECO:0000313" key="3">
    <source>
        <dbReference type="EMBL" id="QYM78768.1"/>
    </source>
</evidence>
<dbReference type="InterPro" id="IPR052893">
    <property type="entry name" value="TCS_response_regulator"/>
</dbReference>
<dbReference type="Proteomes" id="UP000825051">
    <property type="component" value="Chromosome"/>
</dbReference>
<dbReference type="PANTHER" id="PTHR44520">
    <property type="entry name" value="RESPONSE REGULATOR RCP1-RELATED"/>
    <property type="match status" value="1"/>
</dbReference>
<dbReference type="InterPro" id="IPR011006">
    <property type="entry name" value="CheY-like_superfamily"/>
</dbReference>
<feature type="modified residue" description="4-aspartylphosphate" evidence="1">
    <location>
        <position position="67"/>
    </location>
</feature>
<evidence type="ECO:0000259" key="2">
    <source>
        <dbReference type="PROSITE" id="PS50110"/>
    </source>
</evidence>
<dbReference type="GO" id="GO:0000160">
    <property type="term" value="P:phosphorelay signal transduction system"/>
    <property type="evidence" value="ECO:0007669"/>
    <property type="project" value="InterPro"/>
</dbReference>
<proteinExistence type="predicted"/>
<evidence type="ECO:0000256" key="1">
    <source>
        <dbReference type="PROSITE-ProRule" id="PRU00169"/>
    </source>
</evidence>